<evidence type="ECO:0000313" key="9">
    <source>
        <dbReference type="Proteomes" id="UP000053176"/>
    </source>
</evidence>
<keyword evidence="5 6" id="KW-0472">Membrane</keyword>
<accession>A0A117N4V2</accession>
<sequence>MFGIDTTVLAFVVLAGLSAGAVAYAFLFKRIDNEKQAGKRLETVKAAETDRSVVKASRDRAAEAVRRRKSLQDSLKQLDEKQKSNDRNIKKPPLRVQIRQAGMTVSIERFYIYSVICGIVLTFLVYFAGAPLLVLPGALLAGAFGLPRWFVSFRRTRRVKAFLEEFPNALDIIVRAVKSGLPLNDAIRLIANESPEPVRAEFRRIVDSQQMGMSIPDATLRMSETMPCAEAGFFGIVIQIQSQAGGNLSEALGNLSRVLRDRKKMKAKVQALSMEAKASAVIIGALPFVVAFLVYLSSPNYIMPLFTTSVGNLILGCSGVWMSIGILVMRKMMNFEV</sequence>
<evidence type="ECO:0000256" key="3">
    <source>
        <dbReference type="ARBA" id="ARBA00022692"/>
    </source>
</evidence>
<protein>
    <submittedName>
        <fullName evidence="8">Pilus assembly protein</fullName>
    </submittedName>
</protein>
<dbReference type="GO" id="GO:0005886">
    <property type="term" value="C:plasma membrane"/>
    <property type="evidence" value="ECO:0007669"/>
    <property type="project" value="UniProtKB-SubCell"/>
</dbReference>
<keyword evidence="2" id="KW-1003">Cell membrane</keyword>
<dbReference type="EMBL" id="LPWA01000024">
    <property type="protein sequence ID" value="KUM28293.1"/>
    <property type="molecule type" value="Genomic_DNA"/>
</dbReference>
<reference evidence="8 9" key="1">
    <citation type="submission" date="2015-12" db="EMBL/GenBank/DDBJ databases">
        <title>Draft genome sequence of Mesorhizobium sp. UFLA 01-765, a multitolerant efficient symbiont and plant-growth promoting strain isolated from Zn-mining soil using Leucaena leucocephala as a trap plant.</title>
        <authorList>
            <person name="Rangel W.M."/>
            <person name="Thijs S."/>
            <person name="Longatti S.M."/>
            <person name="Moreira F.M."/>
            <person name="Weyens N."/>
            <person name="Vangronsveld J."/>
            <person name="Van Hamme J.D."/>
            <person name="Bottos E.M."/>
            <person name="Rineau F."/>
        </authorList>
    </citation>
    <scope>NUCLEOTIDE SEQUENCE [LARGE SCALE GENOMIC DNA]</scope>
    <source>
        <strain evidence="8 9">UFLA 01-765</strain>
    </source>
</reference>
<keyword evidence="3 6" id="KW-0812">Transmembrane</keyword>
<dbReference type="InterPro" id="IPR018076">
    <property type="entry name" value="T2SS_GspF_dom"/>
</dbReference>
<evidence type="ECO:0000259" key="7">
    <source>
        <dbReference type="Pfam" id="PF00482"/>
    </source>
</evidence>
<dbReference type="AlphaFoldDB" id="A0A117N4V2"/>
<evidence type="ECO:0000313" key="8">
    <source>
        <dbReference type="EMBL" id="KUM28293.1"/>
    </source>
</evidence>
<feature type="transmembrane region" description="Helical" evidence="6">
    <location>
        <begin position="6"/>
        <end position="27"/>
    </location>
</feature>
<dbReference type="Proteomes" id="UP000053176">
    <property type="component" value="Unassembled WGS sequence"/>
</dbReference>
<dbReference type="Pfam" id="PF00482">
    <property type="entry name" value="T2SSF"/>
    <property type="match status" value="1"/>
</dbReference>
<name>A0A117N4V2_RHILI</name>
<feature type="transmembrane region" description="Helical" evidence="6">
    <location>
        <begin position="301"/>
        <end position="328"/>
    </location>
</feature>
<dbReference type="InterPro" id="IPR042094">
    <property type="entry name" value="T2SS_GspF_sf"/>
</dbReference>
<feature type="domain" description="Type II secretion system protein GspF" evidence="7">
    <location>
        <begin position="170"/>
        <end position="294"/>
    </location>
</feature>
<dbReference type="OrthoDB" id="9803381at2"/>
<dbReference type="PANTHER" id="PTHR35007">
    <property type="entry name" value="INTEGRAL MEMBRANE PROTEIN-RELATED"/>
    <property type="match status" value="1"/>
</dbReference>
<feature type="transmembrane region" description="Helical" evidence="6">
    <location>
        <begin position="133"/>
        <end position="151"/>
    </location>
</feature>
<evidence type="ECO:0000256" key="4">
    <source>
        <dbReference type="ARBA" id="ARBA00022989"/>
    </source>
</evidence>
<organism evidence="8 9">
    <name type="scientific">Rhizobium loti</name>
    <name type="common">Mesorhizobium loti</name>
    <dbReference type="NCBI Taxonomy" id="381"/>
    <lineage>
        <taxon>Bacteria</taxon>
        <taxon>Pseudomonadati</taxon>
        <taxon>Pseudomonadota</taxon>
        <taxon>Alphaproteobacteria</taxon>
        <taxon>Hyphomicrobiales</taxon>
        <taxon>Phyllobacteriaceae</taxon>
        <taxon>Mesorhizobium</taxon>
    </lineage>
</organism>
<evidence type="ECO:0000256" key="5">
    <source>
        <dbReference type="ARBA" id="ARBA00023136"/>
    </source>
</evidence>
<evidence type="ECO:0000256" key="2">
    <source>
        <dbReference type="ARBA" id="ARBA00022475"/>
    </source>
</evidence>
<proteinExistence type="predicted"/>
<feature type="transmembrane region" description="Helical" evidence="6">
    <location>
        <begin position="110"/>
        <end position="127"/>
    </location>
</feature>
<comment type="subcellular location">
    <subcellularLocation>
        <location evidence="1">Cell membrane</location>
        <topology evidence="1">Multi-pass membrane protein</topology>
    </subcellularLocation>
</comment>
<gene>
    <name evidence="8" type="ORF">AU467_12435</name>
</gene>
<evidence type="ECO:0000256" key="1">
    <source>
        <dbReference type="ARBA" id="ARBA00004651"/>
    </source>
</evidence>
<keyword evidence="4 6" id="KW-1133">Transmembrane helix</keyword>
<evidence type="ECO:0000256" key="6">
    <source>
        <dbReference type="SAM" id="Phobius"/>
    </source>
</evidence>
<feature type="transmembrane region" description="Helical" evidence="6">
    <location>
        <begin position="272"/>
        <end position="295"/>
    </location>
</feature>
<comment type="caution">
    <text evidence="8">The sequence shown here is derived from an EMBL/GenBank/DDBJ whole genome shotgun (WGS) entry which is preliminary data.</text>
</comment>
<dbReference type="Gene3D" id="1.20.81.30">
    <property type="entry name" value="Type II secretion system (T2SS), domain F"/>
    <property type="match status" value="1"/>
</dbReference>
<dbReference type="PANTHER" id="PTHR35007:SF1">
    <property type="entry name" value="PILUS ASSEMBLY PROTEIN"/>
    <property type="match status" value="1"/>
</dbReference>